<feature type="compositionally biased region" description="Low complexity" evidence="1">
    <location>
        <begin position="322"/>
        <end position="331"/>
    </location>
</feature>
<gene>
    <name evidence="3" type="primary">LOC112911492</name>
</gene>
<feature type="region of interest" description="Disordered" evidence="1">
    <location>
        <begin position="301"/>
        <end position="374"/>
    </location>
</feature>
<accession>A0ABM4ZAS0</accession>
<feature type="compositionally biased region" description="Basic residues" evidence="1">
    <location>
        <begin position="302"/>
        <end position="314"/>
    </location>
</feature>
<dbReference type="Proteomes" id="UP001652641">
    <property type="component" value="Chromosome X"/>
</dbReference>
<evidence type="ECO:0000313" key="2">
    <source>
        <dbReference type="Proteomes" id="UP001652641"/>
    </source>
</evidence>
<evidence type="ECO:0000256" key="1">
    <source>
        <dbReference type="SAM" id="MobiDB-lite"/>
    </source>
</evidence>
<organism evidence="2 3">
    <name type="scientific">Vulpes vulpes</name>
    <name type="common">Red fox</name>
    <dbReference type="NCBI Taxonomy" id="9627"/>
    <lineage>
        <taxon>Eukaryota</taxon>
        <taxon>Metazoa</taxon>
        <taxon>Chordata</taxon>
        <taxon>Craniata</taxon>
        <taxon>Vertebrata</taxon>
        <taxon>Euteleostomi</taxon>
        <taxon>Mammalia</taxon>
        <taxon>Eutheria</taxon>
        <taxon>Laurasiatheria</taxon>
        <taxon>Carnivora</taxon>
        <taxon>Caniformia</taxon>
        <taxon>Canidae</taxon>
        <taxon>Vulpes</taxon>
    </lineage>
</organism>
<dbReference type="GeneID" id="112911492"/>
<keyword evidence="2" id="KW-1185">Reference proteome</keyword>
<sequence length="439" mass="46126">MGPAGHPASAGRGGTGSGDCRAPPPPQSPDRPHAREEAFVPRIIDWELRTFGPTNECNFGAPGRLRCGASNWTSGFPTSKLSLSRQRRTEGNTCDIRDRELRALVEGKCASFGERAGTTAQPSRRARVPGLRPRRSGDLGQAGGRLPRGLGAPSFRAEAEEKPLGRPGPGAPRRALSGSCPARPAGPAAPSWESEPQSAGRRVPGPPGLESGQGGGEPPGRPGTESVAGLAPESRSARGSWAVPLAGPTPTVALPHPRARPAPRPGRQGPAARTPCSRPLCSSTVGVPRTVLCKARVPGSRQHAHTHTHTRAHARPVPGQVGRAAASARGRFSVKRGSRGPGSTRTRTRTRTHTHACTRTPSTRAGGQGGGQCAGARCSPGHVCTLVRWARQEGPTPRKLETPSGEWKQNVYSSWLGKRTSGWSCVLPPSLTPPQNRRR</sequence>
<feature type="region of interest" description="Disordered" evidence="1">
    <location>
        <begin position="114"/>
        <end position="281"/>
    </location>
</feature>
<feature type="region of interest" description="Disordered" evidence="1">
    <location>
        <begin position="1"/>
        <end position="38"/>
    </location>
</feature>
<proteinExistence type="predicted"/>
<protein>
    <recommendedName>
        <fullName evidence="4">Collagen alpha-1(I) chain-like</fullName>
    </recommendedName>
</protein>
<evidence type="ECO:0000313" key="3">
    <source>
        <dbReference type="RefSeq" id="XP_072599639.1"/>
    </source>
</evidence>
<feature type="compositionally biased region" description="Low complexity" evidence="1">
    <location>
        <begin position="265"/>
        <end position="275"/>
    </location>
</feature>
<evidence type="ECO:0008006" key="4">
    <source>
        <dbReference type="Google" id="ProtNLM"/>
    </source>
</evidence>
<dbReference type="RefSeq" id="XP_072599639.1">
    <property type="nucleotide sequence ID" value="XM_072743538.1"/>
</dbReference>
<reference evidence="3" key="1">
    <citation type="submission" date="2025-08" db="UniProtKB">
        <authorList>
            <consortium name="RefSeq"/>
        </authorList>
    </citation>
    <scope>IDENTIFICATION</scope>
    <source>
        <tissue evidence="3">Cell line</tissue>
    </source>
</reference>
<feature type="compositionally biased region" description="Basic residues" evidence="1">
    <location>
        <begin position="346"/>
        <end position="356"/>
    </location>
</feature>
<name>A0ABM4ZAS0_VULVU</name>